<name>A0A163JSH8_DIDRA</name>
<dbReference type="Proteomes" id="UP000076837">
    <property type="component" value="Unassembled WGS sequence"/>
</dbReference>
<evidence type="ECO:0000313" key="2">
    <source>
        <dbReference type="Proteomes" id="UP000076837"/>
    </source>
</evidence>
<organism evidence="1 2">
    <name type="scientific">Didymella rabiei</name>
    <name type="common">Chickpea ascochyta blight fungus</name>
    <name type="synonym">Mycosphaerella rabiei</name>
    <dbReference type="NCBI Taxonomy" id="5454"/>
    <lineage>
        <taxon>Eukaryota</taxon>
        <taxon>Fungi</taxon>
        <taxon>Dikarya</taxon>
        <taxon>Ascomycota</taxon>
        <taxon>Pezizomycotina</taxon>
        <taxon>Dothideomycetes</taxon>
        <taxon>Pleosporomycetidae</taxon>
        <taxon>Pleosporales</taxon>
        <taxon>Pleosporineae</taxon>
        <taxon>Didymellaceae</taxon>
        <taxon>Ascochyta</taxon>
    </lineage>
</organism>
<proteinExistence type="predicted"/>
<protein>
    <submittedName>
        <fullName evidence="1">Uncharacterized protein</fullName>
    </submittedName>
</protein>
<dbReference type="AlphaFoldDB" id="A0A163JSH8"/>
<evidence type="ECO:0000313" key="1">
    <source>
        <dbReference type="EMBL" id="KZM26564.1"/>
    </source>
</evidence>
<gene>
    <name evidence="1" type="ORF">ST47_g2273</name>
</gene>
<dbReference type="OrthoDB" id="3800563at2759"/>
<comment type="caution">
    <text evidence="1">The sequence shown here is derived from an EMBL/GenBank/DDBJ whole genome shotgun (WGS) entry which is preliminary data.</text>
</comment>
<dbReference type="EMBL" id="JYNV01000103">
    <property type="protein sequence ID" value="KZM26564.1"/>
    <property type="molecule type" value="Genomic_DNA"/>
</dbReference>
<sequence length="230" mass="23703">MLVSSVLAFAALASATPFGVVTERDIFPAYPLTQILPVPGYNSTTDGFNRLGNLYTNSAAQLTAQANEIAQKTIALNGSGGVTYNYDVKASLASSLTILNNLLWQTAYQTEQRVCAIVTSINQQNVDTVNGNLRAGIAAEVQAIIRITVTLTTTIATIKAQLAAFSEAERVVVATLIQAIATAASASLGPAAQLSGGLSAAGLTGLADVVGGLQVAITSLQALATINWSF</sequence>
<keyword evidence="2" id="KW-1185">Reference proteome</keyword>
<accession>A0A163JSH8</accession>
<reference evidence="1 2" key="1">
    <citation type="journal article" date="2016" name="Sci. Rep.">
        <title>Draft genome sequencing and secretome analysis of fungal phytopathogen Ascochyta rabiei provides insight into the necrotrophic effector repertoire.</title>
        <authorList>
            <person name="Verma S."/>
            <person name="Gazara R.K."/>
            <person name="Nizam S."/>
            <person name="Parween S."/>
            <person name="Chattopadhyay D."/>
            <person name="Verma P.K."/>
        </authorList>
    </citation>
    <scope>NUCLEOTIDE SEQUENCE [LARGE SCALE GENOMIC DNA]</scope>
    <source>
        <strain evidence="1 2">ArDII</strain>
    </source>
</reference>